<reference evidence="2" key="1">
    <citation type="submission" date="2022-11" db="UniProtKB">
        <authorList>
            <consortium name="WormBaseParasite"/>
        </authorList>
    </citation>
    <scope>IDENTIFICATION</scope>
</reference>
<sequence>MFHKFGQISKNQAFKKICSISKTEMDSQKIGNDFWDPQLVGPLKADCIDSTIFKDPYSIIFVIRRCEAAKNFEYLEEPYKILGSRRAPDIDLPLHA</sequence>
<evidence type="ECO:0000313" key="2">
    <source>
        <dbReference type="WBParaSite" id="nRc.2.0.1.t08847-RA"/>
    </source>
</evidence>
<name>A0A915I3Y4_ROMCU</name>
<dbReference type="WBParaSite" id="nRc.2.0.1.t08847-RA">
    <property type="protein sequence ID" value="nRc.2.0.1.t08847-RA"/>
    <property type="gene ID" value="nRc.2.0.1.g08847"/>
</dbReference>
<dbReference type="AlphaFoldDB" id="A0A915I3Y4"/>
<accession>A0A915I3Y4</accession>
<dbReference type="Proteomes" id="UP000887565">
    <property type="component" value="Unplaced"/>
</dbReference>
<proteinExistence type="predicted"/>
<keyword evidence="1" id="KW-1185">Reference proteome</keyword>
<evidence type="ECO:0000313" key="1">
    <source>
        <dbReference type="Proteomes" id="UP000887565"/>
    </source>
</evidence>
<organism evidence="1 2">
    <name type="scientific">Romanomermis culicivorax</name>
    <name type="common">Nematode worm</name>
    <dbReference type="NCBI Taxonomy" id="13658"/>
    <lineage>
        <taxon>Eukaryota</taxon>
        <taxon>Metazoa</taxon>
        <taxon>Ecdysozoa</taxon>
        <taxon>Nematoda</taxon>
        <taxon>Enoplea</taxon>
        <taxon>Dorylaimia</taxon>
        <taxon>Mermithida</taxon>
        <taxon>Mermithoidea</taxon>
        <taxon>Mermithidae</taxon>
        <taxon>Romanomermis</taxon>
    </lineage>
</organism>
<protein>
    <submittedName>
        <fullName evidence="2">Uncharacterized protein</fullName>
    </submittedName>
</protein>